<protein>
    <submittedName>
        <fullName evidence="1">Uncharacterized protein</fullName>
    </submittedName>
</protein>
<organism evidence="1 2">
    <name type="scientific">Atlanticothrix silvestris CENA357</name>
    <dbReference type="NCBI Taxonomy" id="1725252"/>
    <lineage>
        <taxon>Bacteria</taxon>
        <taxon>Bacillati</taxon>
        <taxon>Cyanobacteriota</taxon>
        <taxon>Cyanophyceae</taxon>
        <taxon>Nostocales</taxon>
        <taxon>Nodulariaceae</taxon>
        <taxon>Atlanticothrix</taxon>
        <taxon>Atlanticothrix silvestris</taxon>
    </lineage>
</organism>
<dbReference type="AlphaFoldDB" id="A0A8J7L5X2"/>
<comment type="caution">
    <text evidence="1">The sequence shown here is derived from an EMBL/GenBank/DDBJ whole genome shotgun (WGS) entry which is preliminary data.</text>
</comment>
<evidence type="ECO:0000313" key="1">
    <source>
        <dbReference type="EMBL" id="MBH8553537.1"/>
    </source>
</evidence>
<accession>A0A8J7L5X2</accession>
<keyword evidence="2" id="KW-1185">Reference proteome</keyword>
<reference evidence="1 2" key="1">
    <citation type="journal article" date="2021" name="Int. J. Syst. Evol. Microbiol.">
        <title>Amazonocrinis nigriterrae gen. nov., sp. nov., Atlanticothrix silvestris gen. nov., sp. nov. and Dendronalium phyllosphericum gen. nov., sp. nov., nostocacean cyanobacteria from Brazilian environments.</title>
        <authorList>
            <person name="Alvarenga D.O."/>
            <person name="Andreote A.P.D."/>
            <person name="Branco L.H.Z."/>
            <person name="Delbaje E."/>
            <person name="Cruz R.B."/>
            <person name="Varani A.M."/>
            <person name="Fiore M.F."/>
        </authorList>
    </citation>
    <scope>NUCLEOTIDE SEQUENCE [LARGE SCALE GENOMIC DNA]</scope>
    <source>
        <strain evidence="1 2">CENA357</strain>
    </source>
</reference>
<dbReference type="Proteomes" id="UP000599391">
    <property type="component" value="Unassembled WGS sequence"/>
</dbReference>
<sequence length="81" mass="8701">MDKNNRKFKDQLEINDLIDESINNALARRNQIIDANESLSDLSSEEAGNIVGGASTPVALKIICPPIIVGLIATDPDVLKA</sequence>
<dbReference type="RefSeq" id="WP_214439815.1">
    <property type="nucleotide sequence ID" value="NZ_JAECZB010000035.1"/>
</dbReference>
<proteinExistence type="predicted"/>
<name>A0A8J7L5X2_9CYAN</name>
<evidence type="ECO:0000313" key="2">
    <source>
        <dbReference type="Proteomes" id="UP000599391"/>
    </source>
</evidence>
<gene>
    <name evidence="1" type="ORF">I8751_14385</name>
</gene>
<dbReference type="EMBL" id="JAECZB010000035">
    <property type="protein sequence ID" value="MBH8553537.1"/>
    <property type="molecule type" value="Genomic_DNA"/>
</dbReference>